<evidence type="ECO:0000256" key="2">
    <source>
        <dbReference type="SAM" id="MobiDB-lite"/>
    </source>
</evidence>
<dbReference type="SMART" id="SM00441">
    <property type="entry name" value="FF"/>
    <property type="match status" value="5"/>
</dbReference>
<feature type="domain" description="FF" evidence="4">
    <location>
        <begin position="557"/>
        <end position="612"/>
    </location>
</feature>
<dbReference type="OrthoDB" id="410044at2759"/>
<feature type="region of interest" description="Disordered" evidence="2">
    <location>
        <begin position="507"/>
        <end position="560"/>
    </location>
</feature>
<dbReference type="Proteomes" id="UP000620104">
    <property type="component" value="Unassembled WGS sequence"/>
</dbReference>
<feature type="compositionally biased region" description="Basic and acidic residues" evidence="2">
    <location>
        <begin position="515"/>
        <end position="560"/>
    </location>
</feature>
<dbReference type="CDD" id="cd00201">
    <property type="entry name" value="WW"/>
    <property type="match status" value="1"/>
</dbReference>
<dbReference type="InterPro" id="IPR036517">
    <property type="entry name" value="FF_domain_sf"/>
</dbReference>
<dbReference type="SUPFAM" id="SSF81698">
    <property type="entry name" value="FF domain"/>
    <property type="match status" value="4"/>
</dbReference>
<evidence type="ECO:0008006" key="7">
    <source>
        <dbReference type="Google" id="ProtNLM"/>
    </source>
</evidence>
<evidence type="ECO:0000259" key="4">
    <source>
        <dbReference type="PROSITE" id="PS51676"/>
    </source>
</evidence>
<feature type="domain" description="FF" evidence="4">
    <location>
        <begin position="307"/>
        <end position="362"/>
    </location>
</feature>
<reference evidence="5" key="1">
    <citation type="submission" date="2020-07" db="EMBL/GenBank/DDBJ databases">
        <title>Draft Genome Sequence of a Deep-Sea Yeast, Naganishia (Cryptococcus) liquefaciens strain N6.</title>
        <authorList>
            <person name="Han Y.W."/>
            <person name="Kajitani R."/>
            <person name="Morimoto H."/>
            <person name="Parhat M."/>
            <person name="Tsubouchi H."/>
            <person name="Bakenova O."/>
            <person name="Ogata M."/>
            <person name="Argunhan B."/>
            <person name="Aoki R."/>
            <person name="Kajiwara S."/>
            <person name="Itoh T."/>
            <person name="Iwasaki H."/>
        </authorList>
    </citation>
    <scope>NUCLEOTIDE SEQUENCE</scope>
    <source>
        <strain evidence="5">N6</strain>
    </source>
</reference>
<dbReference type="FunFam" id="1.10.10.440:FF:000044">
    <property type="entry name" value="Transcription elongation regulator 1"/>
    <property type="match status" value="1"/>
</dbReference>
<dbReference type="Gene3D" id="2.20.70.10">
    <property type="match status" value="2"/>
</dbReference>
<dbReference type="GO" id="GO:0070063">
    <property type="term" value="F:RNA polymerase binding"/>
    <property type="evidence" value="ECO:0007669"/>
    <property type="project" value="InterPro"/>
</dbReference>
<dbReference type="SMART" id="SM00456">
    <property type="entry name" value="WW"/>
    <property type="match status" value="2"/>
</dbReference>
<dbReference type="PROSITE" id="PS51676">
    <property type="entry name" value="FF"/>
    <property type="match status" value="3"/>
</dbReference>
<evidence type="ECO:0000256" key="1">
    <source>
        <dbReference type="ARBA" id="ARBA00022737"/>
    </source>
</evidence>
<gene>
    <name evidence="5" type="ORF">NliqN6_4836</name>
</gene>
<keyword evidence="1" id="KW-0677">Repeat</keyword>
<name>A0A8H3YG79_9TREE</name>
<dbReference type="InterPro" id="IPR045148">
    <property type="entry name" value="TCRG1-like"/>
</dbReference>
<dbReference type="GO" id="GO:0003712">
    <property type="term" value="F:transcription coregulator activity"/>
    <property type="evidence" value="ECO:0007669"/>
    <property type="project" value="TreeGrafter"/>
</dbReference>
<dbReference type="PANTHER" id="PTHR15377">
    <property type="entry name" value="TRANSCRIPTION ELONGATION REGULATOR 1"/>
    <property type="match status" value="1"/>
</dbReference>
<feature type="domain" description="WW" evidence="3">
    <location>
        <begin position="28"/>
        <end position="61"/>
    </location>
</feature>
<evidence type="ECO:0000259" key="3">
    <source>
        <dbReference type="PROSITE" id="PS50020"/>
    </source>
</evidence>
<evidence type="ECO:0000313" key="6">
    <source>
        <dbReference type="Proteomes" id="UP000620104"/>
    </source>
</evidence>
<evidence type="ECO:0000313" key="5">
    <source>
        <dbReference type="EMBL" id="GHJ88434.1"/>
    </source>
</evidence>
<dbReference type="AlphaFoldDB" id="A0A8H3YG79"/>
<dbReference type="Gene3D" id="1.10.10.440">
    <property type="entry name" value="FF domain"/>
    <property type="match status" value="5"/>
</dbReference>
<dbReference type="InterPro" id="IPR002713">
    <property type="entry name" value="FF_domain"/>
</dbReference>
<feature type="domain" description="WW" evidence="3">
    <location>
        <begin position="109"/>
        <end position="136"/>
    </location>
</feature>
<dbReference type="PROSITE" id="PS50020">
    <property type="entry name" value="WW_DOMAIN_2"/>
    <property type="match status" value="2"/>
</dbReference>
<dbReference type="InterPro" id="IPR036020">
    <property type="entry name" value="WW_dom_sf"/>
</dbReference>
<feature type="region of interest" description="Disordered" evidence="2">
    <location>
        <begin position="145"/>
        <end position="261"/>
    </location>
</feature>
<dbReference type="PROSITE" id="PS01159">
    <property type="entry name" value="WW_DOMAIN_1"/>
    <property type="match status" value="2"/>
</dbReference>
<protein>
    <recommendedName>
        <fullName evidence="7">Transcription elongation regulator 1</fullName>
    </recommendedName>
</protein>
<sequence length="780" mass="89743">MAAPHGNGMPPGPPAGFPVVAHGAMSLPPLAPNWSEHRAPNGTPYYYNSVTKQSTYTRPMALPPGVMPPFAPGMPGVPPIVTPANSVPPVAAKKKEKPKEKIPIPGTTWTKVITTEGNVFYTEKTSKKSSWTIPEEIKAEVEAYEAEQRAERIRKEEEDRIRAEEAKVAAERERERIRKELEEERRRKQQEEVERRRAAEQARAENEKKRKAEEADSGEARASKVAKVNENEGEPQEAEEDDDEDEGQAGPEDAEDEEAWQKAVAAELAAEHAEQQAIKKAEKQAKKDAEEQARVAVFQAPTKVEFTVEEGRALFKALLYDKNISHLAPWDTSLPHFINDPRYVLLTSMRDRQEVFEEYCREVARARRLGKSSSTIASGETEKRDPEREYRELLKAEVKSTRMAWEDFKRAWKKDRRFFAFGKDDRQREKAFKAYLKELGERKRADAKRAESDFIELLTEQGNITAESKWPEVKRPLVRDPRYDAVGSSSLREELFNRFQSNLGNSTRLTAEEEAEKKAKEKKARAEASLREREQQVKVKQQEMERDLRRSKQGANREEAEREFGSLLVQAIREHNVSWSDALPSLEKDPRFQHPGLNPADKQRLFHAHLEGIARKRLDALHKLFESHAPKLNTPFEDVFPEIVNDFAVTRLGLTPEKLEQRFEQWQQVRFQSARNDFETLLKENSFVDFWGRMRNKHVDEKAYIPENEDEDEEYGAEGGGKANLANMAKSVDLKEMHAVLRNDKRYRQFDYMPAEREQWMRDYLSTLNEATGTIHVPTE</sequence>
<dbReference type="Pfam" id="PF00397">
    <property type="entry name" value="WW"/>
    <property type="match status" value="1"/>
</dbReference>
<organism evidence="5 6">
    <name type="scientific">Naganishia liquefaciens</name>
    <dbReference type="NCBI Taxonomy" id="104408"/>
    <lineage>
        <taxon>Eukaryota</taxon>
        <taxon>Fungi</taxon>
        <taxon>Dikarya</taxon>
        <taxon>Basidiomycota</taxon>
        <taxon>Agaricomycotina</taxon>
        <taxon>Tremellomycetes</taxon>
        <taxon>Filobasidiales</taxon>
        <taxon>Filobasidiaceae</taxon>
        <taxon>Naganishia</taxon>
    </lineage>
</organism>
<dbReference type="EMBL" id="BLZA01000030">
    <property type="protein sequence ID" value="GHJ88434.1"/>
    <property type="molecule type" value="Genomic_DNA"/>
</dbReference>
<proteinExistence type="predicted"/>
<dbReference type="Pfam" id="PF01846">
    <property type="entry name" value="FF"/>
    <property type="match status" value="4"/>
</dbReference>
<dbReference type="InterPro" id="IPR001202">
    <property type="entry name" value="WW_dom"/>
</dbReference>
<feature type="domain" description="FF" evidence="4">
    <location>
        <begin position="444"/>
        <end position="502"/>
    </location>
</feature>
<accession>A0A8H3YG79</accession>
<dbReference type="SUPFAM" id="SSF51045">
    <property type="entry name" value="WW domain"/>
    <property type="match status" value="2"/>
</dbReference>
<feature type="compositionally biased region" description="Basic and acidic residues" evidence="2">
    <location>
        <begin position="145"/>
        <end position="230"/>
    </location>
</feature>
<dbReference type="PANTHER" id="PTHR15377:SF3">
    <property type="entry name" value="WW DOMAIN-CONTAINING PROTEIN"/>
    <property type="match status" value="1"/>
</dbReference>
<dbReference type="GO" id="GO:0005634">
    <property type="term" value="C:nucleus"/>
    <property type="evidence" value="ECO:0007669"/>
    <property type="project" value="TreeGrafter"/>
</dbReference>
<comment type="caution">
    <text evidence="5">The sequence shown here is derived from an EMBL/GenBank/DDBJ whole genome shotgun (WGS) entry which is preliminary data.</text>
</comment>
<feature type="compositionally biased region" description="Acidic residues" evidence="2">
    <location>
        <begin position="231"/>
        <end position="258"/>
    </location>
</feature>
<keyword evidence="6" id="KW-1185">Reference proteome</keyword>